<reference evidence="1 2" key="1">
    <citation type="submission" date="2024-05" db="EMBL/GenBank/DDBJ databases">
        <title>The nuclear and mitochondrial genome assemblies of Tetragonisca angustula (Apidae: Meliponini), a tiny yet remarkable pollinator in the Neotropics.</title>
        <authorList>
            <person name="Ferrari R."/>
            <person name="Ricardo P.C."/>
            <person name="Dias F.C."/>
            <person name="Araujo N.S."/>
            <person name="Soares D.O."/>
            <person name="Zhou Q.-S."/>
            <person name="Zhu C.-D."/>
            <person name="Coutinho L."/>
            <person name="Airas M.C."/>
            <person name="Batista T.M."/>
        </authorList>
    </citation>
    <scope>NUCLEOTIDE SEQUENCE [LARGE SCALE GENOMIC DNA]</scope>
    <source>
        <strain evidence="1">ASF017062</strain>
        <tissue evidence="1">Abdomen</tissue>
    </source>
</reference>
<keyword evidence="2" id="KW-1185">Reference proteome</keyword>
<organism evidence="1 2">
    <name type="scientific">Tetragonisca angustula</name>
    <dbReference type="NCBI Taxonomy" id="166442"/>
    <lineage>
        <taxon>Eukaryota</taxon>
        <taxon>Metazoa</taxon>
        <taxon>Ecdysozoa</taxon>
        <taxon>Arthropoda</taxon>
        <taxon>Hexapoda</taxon>
        <taxon>Insecta</taxon>
        <taxon>Pterygota</taxon>
        <taxon>Neoptera</taxon>
        <taxon>Endopterygota</taxon>
        <taxon>Hymenoptera</taxon>
        <taxon>Apocrita</taxon>
        <taxon>Aculeata</taxon>
        <taxon>Apoidea</taxon>
        <taxon>Anthophila</taxon>
        <taxon>Apidae</taxon>
        <taxon>Tetragonisca</taxon>
    </lineage>
</organism>
<accession>A0AAW0ZDH8</accession>
<sequence length="90" mass="10854">MNYGGYNSGGRKKKENVRFLEKENKMRCTFWMECQKAKTGRKREELLDENGPGLNIMRKVIQERRFKVQLILSQIYIQKILAKEWEKLEQ</sequence>
<protein>
    <submittedName>
        <fullName evidence="1">Uncharacterized protein</fullName>
    </submittedName>
</protein>
<evidence type="ECO:0000313" key="1">
    <source>
        <dbReference type="EMBL" id="KAK9295627.1"/>
    </source>
</evidence>
<dbReference type="AlphaFoldDB" id="A0AAW0ZDH8"/>
<dbReference type="Proteomes" id="UP001432146">
    <property type="component" value="Unassembled WGS sequence"/>
</dbReference>
<name>A0AAW0ZDH8_9HYME</name>
<dbReference type="EMBL" id="JAWNGG020000247">
    <property type="protein sequence ID" value="KAK9295627.1"/>
    <property type="molecule type" value="Genomic_DNA"/>
</dbReference>
<evidence type="ECO:0000313" key="2">
    <source>
        <dbReference type="Proteomes" id="UP001432146"/>
    </source>
</evidence>
<gene>
    <name evidence="1" type="ORF">QLX08_010101</name>
</gene>
<comment type="caution">
    <text evidence="1">The sequence shown here is derived from an EMBL/GenBank/DDBJ whole genome shotgun (WGS) entry which is preliminary data.</text>
</comment>
<proteinExistence type="predicted"/>